<sequence length="202" mass="23050">MNEYSLAEKVLRNGLDNLEVQKGVGGKQAKEVASFKGEKNGKNRARMIVHKSRFLFGVCDPYGVLKEGEEHIRITSARKGASPPIHGDVLVRNPCSHPGQYEYEFRATTSKLEFSAQLFDPDMRVPDTMLKPAKDRLALLKNLRVFRLYIDISVFYSLKEVDEFAAPWLPSIPSICELSLHPRFMMNHDSSHEEWAITERND</sequence>
<accession>A0ABR2Z9T1</accession>
<keyword evidence="1" id="KW-0694">RNA-binding</keyword>
<name>A0ABR2Z9T1_9AGAR</name>
<comment type="caution">
    <text evidence="3">The sequence shown here is derived from an EMBL/GenBank/DDBJ whole genome shotgun (WGS) entry which is preliminary data.</text>
</comment>
<evidence type="ECO:0000256" key="1">
    <source>
        <dbReference type="RuleBase" id="RU363098"/>
    </source>
</evidence>
<dbReference type="EC" id="2.7.7.48" evidence="1"/>
<keyword evidence="1" id="KW-0808">Transferase</keyword>
<keyword evidence="1" id="KW-0548">Nucleotidyltransferase</keyword>
<dbReference type="Pfam" id="PF05183">
    <property type="entry name" value="RdRP"/>
    <property type="match status" value="1"/>
</dbReference>
<keyword evidence="1" id="KW-0696">RNA-directed RNA polymerase</keyword>
<organism evidence="3 4">
    <name type="scientific">Marasmius tenuissimus</name>
    <dbReference type="NCBI Taxonomy" id="585030"/>
    <lineage>
        <taxon>Eukaryota</taxon>
        <taxon>Fungi</taxon>
        <taxon>Dikarya</taxon>
        <taxon>Basidiomycota</taxon>
        <taxon>Agaricomycotina</taxon>
        <taxon>Agaricomycetes</taxon>
        <taxon>Agaricomycetidae</taxon>
        <taxon>Agaricales</taxon>
        <taxon>Marasmiineae</taxon>
        <taxon>Marasmiaceae</taxon>
        <taxon>Marasmius</taxon>
    </lineage>
</organism>
<keyword evidence="4" id="KW-1185">Reference proteome</keyword>
<gene>
    <name evidence="3" type="ORF">AAF712_015214</name>
</gene>
<evidence type="ECO:0000259" key="2">
    <source>
        <dbReference type="Pfam" id="PF05183"/>
    </source>
</evidence>
<dbReference type="InterPro" id="IPR057596">
    <property type="entry name" value="RDRP_core"/>
</dbReference>
<reference evidence="3 4" key="1">
    <citation type="submission" date="2024-05" db="EMBL/GenBank/DDBJ databases">
        <title>A draft genome resource for the thread blight pathogen Marasmius tenuissimus strain MS-2.</title>
        <authorList>
            <person name="Yulfo-Soto G.E."/>
            <person name="Baruah I.K."/>
            <person name="Amoako-Attah I."/>
            <person name="Bukari Y."/>
            <person name="Meinhardt L.W."/>
            <person name="Bailey B.A."/>
            <person name="Cohen S.P."/>
        </authorList>
    </citation>
    <scope>NUCLEOTIDE SEQUENCE [LARGE SCALE GENOMIC DNA]</scope>
    <source>
        <strain evidence="3 4">MS-2</strain>
    </source>
</reference>
<evidence type="ECO:0000313" key="3">
    <source>
        <dbReference type="EMBL" id="KAL0058120.1"/>
    </source>
</evidence>
<proteinExistence type="inferred from homology"/>
<dbReference type="Proteomes" id="UP001437256">
    <property type="component" value="Unassembled WGS sequence"/>
</dbReference>
<comment type="catalytic activity">
    <reaction evidence="1">
        <text>RNA(n) + a ribonucleoside 5'-triphosphate = RNA(n+1) + diphosphate</text>
        <dbReference type="Rhea" id="RHEA:21248"/>
        <dbReference type="Rhea" id="RHEA-COMP:14527"/>
        <dbReference type="Rhea" id="RHEA-COMP:17342"/>
        <dbReference type="ChEBI" id="CHEBI:33019"/>
        <dbReference type="ChEBI" id="CHEBI:61557"/>
        <dbReference type="ChEBI" id="CHEBI:140395"/>
        <dbReference type="EC" id="2.7.7.48"/>
    </reaction>
</comment>
<dbReference type="EMBL" id="JBBXMP010000361">
    <property type="protein sequence ID" value="KAL0058120.1"/>
    <property type="molecule type" value="Genomic_DNA"/>
</dbReference>
<protein>
    <recommendedName>
        <fullName evidence="1">RNA-dependent RNA polymerase</fullName>
        <ecNumber evidence="1">2.7.7.48</ecNumber>
    </recommendedName>
</protein>
<comment type="similarity">
    <text evidence="1">Belongs to the RdRP family.</text>
</comment>
<feature type="domain" description="RDRP core" evidence="2">
    <location>
        <begin position="39"/>
        <end position="99"/>
    </location>
</feature>
<evidence type="ECO:0000313" key="4">
    <source>
        <dbReference type="Proteomes" id="UP001437256"/>
    </source>
</evidence>